<reference evidence="3" key="1">
    <citation type="submission" date="2019-02" db="EMBL/GenBank/DDBJ databases">
        <authorList>
            <person name="Gruber-Vodicka R. H."/>
            <person name="Seah K. B. B."/>
        </authorList>
    </citation>
    <scope>NUCLEOTIDE SEQUENCE</scope>
    <source>
        <strain evidence="3">BECK_DK161</strain>
        <strain evidence="2">BECK_DK47</strain>
    </source>
</reference>
<organism evidence="3">
    <name type="scientific">Candidatus Kentrum sp. DK</name>
    <dbReference type="NCBI Taxonomy" id="2126562"/>
    <lineage>
        <taxon>Bacteria</taxon>
        <taxon>Pseudomonadati</taxon>
        <taxon>Pseudomonadota</taxon>
        <taxon>Gammaproteobacteria</taxon>
        <taxon>Candidatus Kentrum</taxon>
    </lineage>
</organism>
<evidence type="ECO:0000313" key="3">
    <source>
        <dbReference type="EMBL" id="VFJ63068.1"/>
    </source>
</evidence>
<gene>
    <name evidence="2" type="ORF">BECKDK2373B_GA0170837_100667</name>
    <name evidence="3" type="ORF">BECKDK2373C_GA0170839_11038</name>
</gene>
<proteinExistence type="predicted"/>
<protein>
    <submittedName>
        <fullName evidence="3">Uncharacterized protein</fullName>
    </submittedName>
</protein>
<name>A0A450T8P9_9GAMM</name>
<accession>A0A450T8P9</accession>
<feature type="region of interest" description="Disordered" evidence="1">
    <location>
        <begin position="55"/>
        <end position="106"/>
    </location>
</feature>
<evidence type="ECO:0000256" key="1">
    <source>
        <dbReference type="SAM" id="MobiDB-lite"/>
    </source>
</evidence>
<dbReference type="EMBL" id="CAADEX010000006">
    <property type="protein sequence ID" value="VFJ43827.1"/>
    <property type="molecule type" value="Genomic_DNA"/>
</dbReference>
<sequence>MTAFHPAYIVDQNHNKTSVLLPIGEWEEIVLELKELADIRAYDEAKRIDEESISFEQAGASKDRRIPHPVMGDIGIHYDPAEPLTEEEWPEGEASSMPDSAKCQEE</sequence>
<evidence type="ECO:0000313" key="2">
    <source>
        <dbReference type="EMBL" id="VFJ43827.1"/>
    </source>
</evidence>
<dbReference type="AlphaFoldDB" id="A0A450T8P9"/>
<dbReference type="EMBL" id="CAADEY010000103">
    <property type="protein sequence ID" value="VFJ63068.1"/>
    <property type="molecule type" value="Genomic_DNA"/>
</dbReference>